<dbReference type="Proteomes" id="UP000006514">
    <property type="component" value="Unassembled WGS sequence"/>
</dbReference>
<evidence type="ECO:0000313" key="2">
    <source>
        <dbReference type="EMBL" id="EJD33650.1"/>
    </source>
</evidence>
<accession>J0WMS0</accession>
<dbReference type="InParanoid" id="J0WMS0"/>
<sequence>MVRVAYDCRRGAYSPQRPQLKIEFWLDGFNTNKGLSPEACVGAYDACRARALTTVLLGYLPAQSTAQAEAAAAAGAEPKDFFSDDNEMKDTGAEKEVVEITDERDTASAAEETQIAAQG</sequence>
<dbReference type="KEGG" id="adl:AURDEDRAFT_131564"/>
<keyword evidence="3" id="KW-1185">Reference proteome</keyword>
<gene>
    <name evidence="2" type="ORF">AURDEDRAFT_131564</name>
</gene>
<evidence type="ECO:0000256" key="1">
    <source>
        <dbReference type="SAM" id="MobiDB-lite"/>
    </source>
</evidence>
<feature type="compositionally biased region" description="Basic and acidic residues" evidence="1">
    <location>
        <begin position="77"/>
        <end position="106"/>
    </location>
</feature>
<proteinExistence type="predicted"/>
<reference evidence="3" key="1">
    <citation type="journal article" date="2012" name="Science">
        <title>The Paleozoic origin of enzymatic lignin decomposition reconstructed from 31 fungal genomes.</title>
        <authorList>
            <person name="Floudas D."/>
            <person name="Binder M."/>
            <person name="Riley R."/>
            <person name="Barry K."/>
            <person name="Blanchette R.A."/>
            <person name="Henrissat B."/>
            <person name="Martinez A.T."/>
            <person name="Otillar R."/>
            <person name="Spatafora J.W."/>
            <person name="Yadav J.S."/>
            <person name="Aerts A."/>
            <person name="Benoit I."/>
            <person name="Boyd A."/>
            <person name="Carlson A."/>
            <person name="Copeland A."/>
            <person name="Coutinho P.M."/>
            <person name="de Vries R.P."/>
            <person name="Ferreira P."/>
            <person name="Findley K."/>
            <person name="Foster B."/>
            <person name="Gaskell J."/>
            <person name="Glotzer D."/>
            <person name="Gorecki P."/>
            <person name="Heitman J."/>
            <person name="Hesse C."/>
            <person name="Hori C."/>
            <person name="Igarashi K."/>
            <person name="Jurgens J.A."/>
            <person name="Kallen N."/>
            <person name="Kersten P."/>
            <person name="Kohler A."/>
            <person name="Kuees U."/>
            <person name="Kumar T.K.A."/>
            <person name="Kuo A."/>
            <person name="LaButti K."/>
            <person name="Larrondo L.F."/>
            <person name="Lindquist E."/>
            <person name="Ling A."/>
            <person name="Lombard V."/>
            <person name="Lucas S."/>
            <person name="Lundell T."/>
            <person name="Martin R."/>
            <person name="McLaughlin D.J."/>
            <person name="Morgenstern I."/>
            <person name="Morin E."/>
            <person name="Murat C."/>
            <person name="Nagy L.G."/>
            <person name="Nolan M."/>
            <person name="Ohm R.A."/>
            <person name="Patyshakuliyeva A."/>
            <person name="Rokas A."/>
            <person name="Ruiz-Duenas F.J."/>
            <person name="Sabat G."/>
            <person name="Salamov A."/>
            <person name="Samejima M."/>
            <person name="Schmutz J."/>
            <person name="Slot J.C."/>
            <person name="St John F."/>
            <person name="Stenlid J."/>
            <person name="Sun H."/>
            <person name="Sun S."/>
            <person name="Syed K."/>
            <person name="Tsang A."/>
            <person name="Wiebenga A."/>
            <person name="Young D."/>
            <person name="Pisabarro A."/>
            <person name="Eastwood D.C."/>
            <person name="Martin F."/>
            <person name="Cullen D."/>
            <person name="Grigoriev I.V."/>
            <person name="Hibbett D.S."/>
        </authorList>
    </citation>
    <scope>NUCLEOTIDE SEQUENCE [LARGE SCALE GENOMIC DNA]</scope>
    <source>
        <strain evidence="3">TFB10046</strain>
    </source>
</reference>
<dbReference type="EMBL" id="JH688131">
    <property type="protein sequence ID" value="EJD33650.1"/>
    <property type="molecule type" value="Genomic_DNA"/>
</dbReference>
<dbReference type="AlphaFoldDB" id="J0WMS0"/>
<feature type="region of interest" description="Disordered" evidence="1">
    <location>
        <begin position="68"/>
        <end position="119"/>
    </location>
</feature>
<evidence type="ECO:0000313" key="3">
    <source>
        <dbReference type="Proteomes" id="UP000006514"/>
    </source>
</evidence>
<protein>
    <submittedName>
        <fullName evidence="2">Uncharacterized protein</fullName>
    </submittedName>
</protein>
<organism evidence="2 3">
    <name type="scientific">Auricularia subglabra (strain TFB-10046 / SS5)</name>
    <name type="common">White-rot fungus</name>
    <name type="synonym">Auricularia delicata (strain TFB10046)</name>
    <dbReference type="NCBI Taxonomy" id="717982"/>
    <lineage>
        <taxon>Eukaryota</taxon>
        <taxon>Fungi</taxon>
        <taxon>Dikarya</taxon>
        <taxon>Basidiomycota</taxon>
        <taxon>Agaricomycotina</taxon>
        <taxon>Agaricomycetes</taxon>
        <taxon>Auriculariales</taxon>
        <taxon>Auriculariaceae</taxon>
        <taxon>Auricularia</taxon>
    </lineage>
</organism>
<name>J0WMS0_AURST</name>